<reference evidence="2 3" key="1">
    <citation type="journal article" date="2024" name="Insects">
        <title>An Improved Chromosome-Level Genome Assembly of the Firefly Pyrocoelia pectoralis.</title>
        <authorList>
            <person name="Fu X."/>
            <person name="Meyer-Rochow V.B."/>
            <person name="Ballantyne L."/>
            <person name="Zhu X."/>
        </authorList>
    </citation>
    <scope>NUCLEOTIDE SEQUENCE [LARGE SCALE GENOMIC DNA]</scope>
    <source>
        <strain evidence="2">XCY_ONT2</strain>
    </source>
</reference>
<evidence type="ECO:0000256" key="1">
    <source>
        <dbReference type="SAM" id="SignalP"/>
    </source>
</evidence>
<protein>
    <submittedName>
        <fullName evidence="2">Uncharacterized protein</fullName>
    </submittedName>
</protein>
<keyword evidence="1" id="KW-0732">Signal</keyword>
<name>A0AAN7ZSE4_9COLE</name>
<evidence type="ECO:0000313" key="3">
    <source>
        <dbReference type="Proteomes" id="UP001329430"/>
    </source>
</evidence>
<gene>
    <name evidence="2" type="ORF">RI129_005452</name>
</gene>
<organism evidence="2 3">
    <name type="scientific">Pyrocoelia pectoralis</name>
    <dbReference type="NCBI Taxonomy" id="417401"/>
    <lineage>
        <taxon>Eukaryota</taxon>
        <taxon>Metazoa</taxon>
        <taxon>Ecdysozoa</taxon>
        <taxon>Arthropoda</taxon>
        <taxon>Hexapoda</taxon>
        <taxon>Insecta</taxon>
        <taxon>Pterygota</taxon>
        <taxon>Neoptera</taxon>
        <taxon>Endopterygota</taxon>
        <taxon>Coleoptera</taxon>
        <taxon>Polyphaga</taxon>
        <taxon>Elateriformia</taxon>
        <taxon>Elateroidea</taxon>
        <taxon>Lampyridae</taxon>
        <taxon>Lampyrinae</taxon>
        <taxon>Pyrocoelia</taxon>
    </lineage>
</organism>
<keyword evidence="3" id="KW-1185">Reference proteome</keyword>
<accession>A0AAN7ZSE4</accession>
<feature type="signal peptide" evidence="1">
    <location>
        <begin position="1"/>
        <end position="20"/>
    </location>
</feature>
<proteinExistence type="predicted"/>
<comment type="caution">
    <text evidence="2">The sequence shown here is derived from an EMBL/GenBank/DDBJ whole genome shotgun (WGS) entry which is preliminary data.</text>
</comment>
<dbReference type="Proteomes" id="UP001329430">
    <property type="component" value="Chromosome 3"/>
</dbReference>
<dbReference type="EMBL" id="JAVRBK010000003">
    <property type="protein sequence ID" value="KAK5646988.1"/>
    <property type="molecule type" value="Genomic_DNA"/>
</dbReference>
<evidence type="ECO:0000313" key="2">
    <source>
        <dbReference type="EMBL" id="KAK5646988.1"/>
    </source>
</evidence>
<feature type="chain" id="PRO_5043035467" evidence="1">
    <location>
        <begin position="21"/>
        <end position="183"/>
    </location>
</feature>
<dbReference type="AlphaFoldDB" id="A0AAN7ZSE4"/>
<sequence length="183" mass="20562">MKSCAKFVIILILFVLCTNTAPSSQRLPKLPIRLGFNPQPSVSKFPLILEFIVQQIQAHFSNYVFEDLSRPPTWDKPAYTTEIPHDEVNQNETIMTVYNITSNENATVSVEEIDEEEPDVEMSELLFEKIPPSAGLERLNVSNGASNETNIYVGVIIINIANANFIERGNKVKSEGETNYTKV</sequence>